<protein>
    <submittedName>
        <fullName evidence="1">Uncharacterized protein</fullName>
    </submittedName>
</protein>
<organism evidence="1 2">
    <name type="scientific">Acorus calamus</name>
    <name type="common">Sweet flag</name>
    <dbReference type="NCBI Taxonomy" id="4465"/>
    <lineage>
        <taxon>Eukaryota</taxon>
        <taxon>Viridiplantae</taxon>
        <taxon>Streptophyta</taxon>
        <taxon>Embryophyta</taxon>
        <taxon>Tracheophyta</taxon>
        <taxon>Spermatophyta</taxon>
        <taxon>Magnoliopsida</taxon>
        <taxon>Liliopsida</taxon>
        <taxon>Acoraceae</taxon>
        <taxon>Acorus</taxon>
    </lineage>
</organism>
<evidence type="ECO:0000313" key="2">
    <source>
        <dbReference type="Proteomes" id="UP001180020"/>
    </source>
</evidence>
<comment type="caution">
    <text evidence="1">The sequence shown here is derived from an EMBL/GenBank/DDBJ whole genome shotgun (WGS) entry which is preliminary data.</text>
</comment>
<dbReference type="EMBL" id="JAUJYO010000018">
    <property type="protein sequence ID" value="KAK1289856.1"/>
    <property type="molecule type" value="Genomic_DNA"/>
</dbReference>
<sequence>MNLTSCWRSFNIHQTLYNFIQLQTWVLCLKQTKRGITLGHSKEVQIYASSSTTTTTTNSQYIPQFKAVDHKKQSCFFPPP</sequence>
<gene>
    <name evidence="1" type="ORF">QJS10_CPB18g00605</name>
</gene>
<accession>A0AAV9CLQ7</accession>
<name>A0AAV9CLQ7_ACOCL</name>
<evidence type="ECO:0000313" key="1">
    <source>
        <dbReference type="EMBL" id="KAK1289856.1"/>
    </source>
</evidence>
<reference evidence="1" key="2">
    <citation type="submission" date="2023-06" db="EMBL/GenBank/DDBJ databases">
        <authorList>
            <person name="Ma L."/>
            <person name="Liu K.-W."/>
            <person name="Li Z."/>
            <person name="Hsiao Y.-Y."/>
            <person name="Qi Y."/>
            <person name="Fu T."/>
            <person name="Tang G."/>
            <person name="Zhang D."/>
            <person name="Sun W.-H."/>
            <person name="Liu D.-K."/>
            <person name="Li Y."/>
            <person name="Chen G.-Z."/>
            <person name="Liu X.-D."/>
            <person name="Liao X.-Y."/>
            <person name="Jiang Y.-T."/>
            <person name="Yu X."/>
            <person name="Hao Y."/>
            <person name="Huang J."/>
            <person name="Zhao X.-W."/>
            <person name="Ke S."/>
            <person name="Chen Y.-Y."/>
            <person name="Wu W.-L."/>
            <person name="Hsu J.-L."/>
            <person name="Lin Y.-F."/>
            <person name="Huang M.-D."/>
            <person name="Li C.-Y."/>
            <person name="Huang L."/>
            <person name="Wang Z.-W."/>
            <person name="Zhao X."/>
            <person name="Zhong W.-Y."/>
            <person name="Peng D.-H."/>
            <person name="Ahmad S."/>
            <person name="Lan S."/>
            <person name="Zhang J.-S."/>
            <person name="Tsai W.-C."/>
            <person name="Van De Peer Y."/>
            <person name="Liu Z.-J."/>
        </authorList>
    </citation>
    <scope>NUCLEOTIDE SEQUENCE</scope>
    <source>
        <strain evidence="1">CP</strain>
        <tissue evidence="1">Leaves</tissue>
    </source>
</reference>
<reference evidence="1" key="1">
    <citation type="journal article" date="2023" name="Nat. Commun.">
        <title>Diploid and tetraploid genomes of Acorus and the evolution of monocots.</title>
        <authorList>
            <person name="Ma L."/>
            <person name="Liu K.W."/>
            <person name="Li Z."/>
            <person name="Hsiao Y.Y."/>
            <person name="Qi Y."/>
            <person name="Fu T."/>
            <person name="Tang G.D."/>
            <person name="Zhang D."/>
            <person name="Sun W.H."/>
            <person name="Liu D.K."/>
            <person name="Li Y."/>
            <person name="Chen G.Z."/>
            <person name="Liu X.D."/>
            <person name="Liao X.Y."/>
            <person name="Jiang Y.T."/>
            <person name="Yu X."/>
            <person name="Hao Y."/>
            <person name="Huang J."/>
            <person name="Zhao X.W."/>
            <person name="Ke S."/>
            <person name="Chen Y.Y."/>
            <person name="Wu W.L."/>
            <person name="Hsu J.L."/>
            <person name="Lin Y.F."/>
            <person name="Huang M.D."/>
            <person name="Li C.Y."/>
            <person name="Huang L."/>
            <person name="Wang Z.W."/>
            <person name="Zhao X."/>
            <person name="Zhong W.Y."/>
            <person name="Peng D.H."/>
            <person name="Ahmad S."/>
            <person name="Lan S."/>
            <person name="Zhang J.S."/>
            <person name="Tsai W.C."/>
            <person name="Van de Peer Y."/>
            <person name="Liu Z.J."/>
        </authorList>
    </citation>
    <scope>NUCLEOTIDE SEQUENCE</scope>
    <source>
        <strain evidence="1">CP</strain>
    </source>
</reference>
<dbReference type="Proteomes" id="UP001180020">
    <property type="component" value="Unassembled WGS sequence"/>
</dbReference>
<keyword evidence="2" id="KW-1185">Reference proteome</keyword>
<proteinExistence type="predicted"/>
<dbReference type="AlphaFoldDB" id="A0AAV9CLQ7"/>